<keyword evidence="3" id="KW-1185">Reference proteome</keyword>
<gene>
    <name evidence="2" type="ORF">I7X30_02170</name>
</gene>
<comment type="caution">
    <text evidence="2">The sequence shown here is derived from an EMBL/GenBank/DDBJ whole genome shotgun (WGS) entry which is preliminary data.</text>
</comment>
<dbReference type="RefSeq" id="WP_198465837.1">
    <property type="nucleotide sequence ID" value="NZ_JAEFDB010000002.1"/>
</dbReference>
<dbReference type="EMBL" id="JAEFDC010000001">
    <property type="protein sequence ID" value="MBI1645870.1"/>
    <property type="molecule type" value="Genomic_DNA"/>
</dbReference>
<evidence type="ECO:0000313" key="3">
    <source>
        <dbReference type="Proteomes" id="UP000641139"/>
    </source>
</evidence>
<dbReference type="Pfam" id="PF10130">
    <property type="entry name" value="PIN_2"/>
    <property type="match status" value="1"/>
</dbReference>
<evidence type="ECO:0000313" key="2">
    <source>
        <dbReference type="EMBL" id="MBI1645870.1"/>
    </source>
</evidence>
<protein>
    <submittedName>
        <fullName evidence="2">PIN domain nuclease</fullName>
    </submittedName>
</protein>
<reference evidence="2 3" key="1">
    <citation type="journal article" date="2021" name="Int. J. Syst. Evol. Microbiol.">
        <title>Capnocytophaga periodontitidis sp. nov., isolated from subgingival plaque of periodontitis patient.</title>
        <authorList>
            <person name="Zhang Y."/>
            <person name="Qiao D."/>
            <person name="Shi W."/>
            <person name="Wu D."/>
            <person name="Cai M."/>
        </authorList>
    </citation>
    <scope>NUCLEOTIDE SEQUENCE [LARGE SCALE GENOMIC DNA]</scope>
    <source>
        <strain evidence="2 3">051621</strain>
    </source>
</reference>
<feature type="domain" description="PIN" evidence="1">
    <location>
        <begin position="6"/>
        <end position="128"/>
    </location>
</feature>
<proteinExistence type="predicted"/>
<dbReference type="Proteomes" id="UP000641139">
    <property type="component" value="Unassembled WGS sequence"/>
</dbReference>
<accession>A0ABS0SK85</accession>
<dbReference type="Gene3D" id="3.40.50.1010">
    <property type="entry name" value="5'-nuclease"/>
    <property type="match status" value="1"/>
</dbReference>
<sequence>MIVISDSNIIFSCFYSPNGVLASILKEKKNRLQFIAPDFLLEEIEEHLPEILKNTKLTKKQAKALLKDFTQNITFFKLDDIPQRNIEKAQRIVESIDPDDYPFVALHLEKGHKIWTCDAKLSNGLKEKGYDICVTTKEIKAKTYKKSY</sequence>
<evidence type="ECO:0000259" key="1">
    <source>
        <dbReference type="Pfam" id="PF10130"/>
    </source>
</evidence>
<dbReference type="SUPFAM" id="SSF88723">
    <property type="entry name" value="PIN domain-like"/>
    <property type="match status" value="1"/>
</dbReference>
<dbReference type="InterPro" id="IPR029060">
    <property type="entry name" value="PIN-like_dom_sf"/>
</dbReference>
<dbReference type="InterPro" id="IPR002716">
    <property type="entry name" value="PIN_dom"/>
</dbReference>
<name>A0ABS0SK85_9FLAO</name>
<organism evidence="2 3">
    <name type="scientific">Capnocytophaga periodontitidis</name>
    <dbReference type="NCBI Taxonomy" id="2795027"/>
    <lineage>
        <taxon>Bacteria</taxon>
        <taxon>Pseudomonadati</taxon>
        <taxon>Bacteroidota</taxon>
        <taxon>Flavobacteriia</taxon>
        <taxon>Flavobacteriales</taxon>
        <taxon>Flavobacteriaceae</taxon>
        <taxon>Capnocytophaga</taxon>
    </lineage>
</organism>